<keyword evidence="2" id="KW-1185">Reference proteome</keyword>
<proteinExistence type="predicted"/>
<evidence type="ECO:0000313" key="2">
    <source>
        <dbReference type="Proteomes" id="UP000199207"/>
    </source>
</evidence>
<dbReference type="OrthoDB" id="3855669at2"/>
<dbReference type="AlphaFoldDB" id="A0A1I1SDU3"/>
<gene>
    <name evidence="1" type="ORF">SAMN05421773_114170</name>
</gene>
<evidence type="ECO:0000313" key="1">
    <source>
        <dbReference type="EMBL" id="SFD41160.1"/>
    </source>
</evidence>
<dbReference type="Proteomes" id="UP000199207">
    <property type="component" value="Unassembled WGS sequence"/>
</dbReference>
<dbReference type="RefSeq" id="WP_093840780.1">
    <property type="nucleotide sequence ID" value="NZ_FOLM01000014.1"/>
</dbReference>
<dbReference type="EMBL" id="FOLM01000014">
    <property type="protein sequence ID" value="SFD41160.1"/>
    <property type="molecule type" value="Genomic_DNA"/>
</dbReference>
<sequence length="78" mass="8510">MSERETPELAVGVIVREKATDRLLEVMDKVGGRWQARPLTGGRERDITPGDVIVLGDRSSLSVEGAVANHRSRWGVLG</sequence>
<protein>
    <submittedName>
        <fullName evidence="1">Uncharacterized protein</fullName>
    </submittedName>
</protein>
<reference evidence="1 2" key="1">
    <citation type="submission" date="2016-10" db="EMBL/GenBank/DDBJ databases">
        <authorList>
            <person name="de Groot N.N."/>
        </authorList>
    </citation>
    <scope>NUCLEOTIDE SEQUENCE [LARGE SCALE GENOMIC DNA]</scope>
    <source>
        <strain evidence="1 2">CGMCC 4.5739</strain>
    </source>
</reference>
<accession>A0A1I1SDU3</accession>
<name>A0A1I1SDU3_9ACTN</name>
<organism evidence="1 2">
    <name type="scientific">Streptomyces aidingensis</name>
    <dbReference type="NCBI Taxonomy" id="910347"/>
    <lineage>
        <taxon>Bacteria</taxon>
        <taxon>Bacillati</taxon>
        <taxon>Actinomycetota</taxon>
        <taxon>Actinomycetes</taxon>
        <taxon>Kitasatosporales</taxon>
        <taxon>Streptomycetaceae</taxon>
        <taxon>Streptomyces</taxon>
    </lineage>
</organism>